<dbReference type="Gene3D" id="3.20.10.10">
    <property type="entry name" value="D-amino Acid Aminotransferase, subunit A, domain 2"/>
    <property type="match status" value="1"/>
</dbReference>
<dbReference type="InterPro" id="IPR001544">
    <property type="entry name" value="Aminotrans_IV"/>
</dbReference>
<keyword evidence="13" id="KW-0032">Aminotransferase</keyword>
<evidence type="ECO:0000256" key="11">
    <source>
        <dbReference type="RuleBase" id="RU004106"/>
    </source>
</evidence>
<dbReference type="CDD" id="cd01558">
    <property type="entry name" value="D-AAT_like"/>
    <property type="match status" value="1"/>
</dbReference>
<dbReference type="EC" id="4.1.3.38" evidence="6"/>
<keyword evidence="13" id="KW-0808">Transferase</keyword>
<accession>U2E243</accession>
<evidence type="ECO:0000256" key="3">
    <source>
        <dbReference type="ARBA" id="ARBA00022898"/>
    </source>
</evidence>
<comment type="caution">
    <text evidence="13">The sequence shown here is derived from an EMBL/GenBank/DDBJ whole genome shotgun (WGS) entry which is preliminary data.</text>
</comment>
<keyword evidence="4" id="KW-0289">Folate biosynthesis</keyword>
<comment type="pathway">
    <text evidence="5">Cofactor biosynthesis; tetrahydrofolate biosynthesis; 4-aminobenzoate from chorismate: step 2/2.</text>
</comment>
<evidence type="ECO:0000256" key="10">
    <source>
        <dbReference type="ARBA" id="ARBA00080135"/>
    </source>
</evidence>
<dbReference type="RefSeq" id="WP_006915348.1">
    <property type="nucleotide sequence ID" value="NZ_AFNV02000025.1"/>
</dbReference>
<dbReference type="GO" id="GO:0008652">
    <property type="term" value="P:amino acid biosynthetic process"/>
    <property type="evidence" value="ECO:0007669"/>
    <property type="project" value="UniProtKB-ARBA"/>
</dbReference>
<name>U2E243_9GAMM</name>
<evidence type="ECO:0000313" key="13">
    <source>
        <dbReference type="EMBL" id="ERJ17971.1"/>
    </source>
</evidence>
<evidence type="ECO:0000256" key="2">
    <source>
        <dbReference type="ARBA" id="ARBA00009320"/>
    </source>
</evidence>
<evidence type="ECO:0000313" key="14">
    <source>
        <dbReference type="Proteomes" id="UP000006242"/>
    </source>
</evidence>
<organism evidence="13 14">
    <name type="scientific">Salinisphaera shabanensis E1L3A</name>
    <dbReference type="NCBI Taxonomy" id="1033802"/>
    <lineage>
        <taxon>Bacteria</taxon>
        <taxon>Pseudomonadati</taxon>
        <taxon>Pseudomonadota</taxon>
        <taxon>Gammaproteobacteria</taxon>
        <taxon>Salinisphaerales</taxon>
        <taxon>Salinisphaeraceae</taxon>
        <taxon>Salinisphaera</taxon>
    </lineage>
</organism>
<dbReference type="eggNOG" id="COG0115">
    <property type="taxonomic scope" value="Bacteria"/>
</dbReference>
<dbReference type="OrthoDB" id="21319at2"/>
<evidence type="ECO:0000256" key="4">
    <source>
        <dbReference type="ARBA" id="ARBA00022909"/>
    </source>
</evidence>
<dbReference type="InterPro" id="IPR043131">
    <property type="entry name" value="BCAT-like_N"/>
</dbReference>
<dbReference type="Pfam" id="PF01063">
    <property type="entry name" value="Aminotran_4"/>
    <property type="match status" value="1"/>
</dbReference>
<evidence type="ECO:0000256" key="7">
    <source>
        <dbReference type="ARBA" id="ARBA00049529"/>
    </source>
</evidence>
<protein>
    <recommendedName>
        <fullName evidence="9">Aminodeoxychorismate lyase</fullName>
        <ecNumber evidence="6">4.1.3.38</ecNumber>
    </recommendedName>
    <alternativeName>
        <fullName evidence="10">4-amino-4-deoxychorismate lyase</fullName>
    </alternativeName>
</protein>
<dbReference type="AlphaFoldDB" id="U2E243"/>
<dbReference type="Proteomes" id="UP000006242">
    <property type="component" value="Unassembled WGS sequence"/>
</dbReference>
<dbReference type="InterPro" id="IPR018300">
    <property type="entry name" value="Aminotrans_IV_CS"/>
</dbReference>
<dbReference type="FunFam" id="3.20.10.10:FF:000002">
    <property type="entry name" value="D-alanine aminotransferase"/>
    <property type="match status" value="1"/>
</dbReference>
<dbReference type="SUPFAM" id="SSF56752">
    <property type="entry name" value="D-aminoacid aminotransferase-like PLP-dependent enzymes"/>
    <property type="match status" value="1"/>
</dbReference>
<evidence type="ECO:0000256" key="6">
    <source>
        <dbReference type="ARBA" id="ARBA00035676"/>
    </source>
</evidence>
<dbReference type="InterPro" id="IPR050571">
    <property type="entry name" value="Class-IV_PLP-Dep_Aminotrnsfr"/>
</dbReference>
<dbReference type="PANTHER" id="PTHR42743:SF10">
    <property type="entry name" value="D-ALANINE AMINOTRANSFERASE"/>
    <property type="match status" value="1"/>
</dbReference>
<gene>
    <name evidence="13" type="ORF">SSPSH_003190</name>
</gene>
<evidence type="ECO:0000256" key="12">
    <source>
        <dbReference type="RuleBase" id="RU004516"/>
    </source>
</evidence>
<dbReference type="GO" id="GO:0005829">
    <property type="term" value="C:cytosol"/>
    <property type="evidence" value="ECO:0007669"/>
    <property type="project" value="TreeGrafter"/>
</dbReference>
<dbReference type="InterPro" id="IPR043132">
    <property type="entry name" value="BCAT-like_C"/>
</dbReference>
<dbReference type="PROSITE" id="PS00770">
    <property type="entry name" value="AA_TRANSFER_CLASS_4"/>
    <property type="match status" value="1"/>
</dbReference>
<keyword evidence="3 12" id="KW-0663">Pyridoxal phosphate</keyword>
<dbReference type="GO" id="GO:0008696">
    <property type="term" value="F:4-amino-4-deoxychorismate lyase activity"/>
    <property type="evidence" value="ECO:0007669"/>
    <property type="project" value="UniProtKB-EC"/>
</dbReference>
<dbReference type="GO" id="GO:0008483">
    <property type="term" value="F:transaminase activity"/>
    <property type="evidence" value="ECO:0007669"/>
    <property type="project" value="UniProtKB-KW"/>
</dbReference>
<evidence type="ECO:0000256" key="5">
    <source>
        <dbReference type="ARBA" id="ARBA00035633"/>
    </source>
</evidence>
<comment type="cofactor">
    <cofactor evidence="1 12">
        <name>pyridoxal 5'-phosphate</name>
        <dbReference type="ChEBI" id="CHEBI:597326"/>
    </cofactor>
</comment>
<dbReference type="Gene3D" id="3.30.470.10">
    <property type="match status" value="1"/>
</dbReference>
<dbReference type="EMBL" id="AFNV02000025">
    <property type="protein sequence ID" value="ERJ17971.1"/>
    <property type="molecule type" value="Genomic_DNA"/>
</dbReference>
<dbReference type="InterPro" id="IPR036038">
    <property type="entry name" value="Aminotransferase-like"/>
</dbReference>
<dbReference type="PANTHER" id="PTHR42743">
    <property type="entry name" value="AMINO-ACID AMINOTRANSFERASE"/>
    <property type="match status" value="1"/>
</dbReference>
<sequence>MKTAFVNGEFLPLENARVSVLDRGFLFSDSVYEVVPFYAGRGFRLNAHLERLERSLALLRIVNPYERTRWHEIIAELIEANGGGDLALYIQVTRGAPERRDHRIPEDIEPTVVAFCQSRAPVDPAVLEQGIAAITHEDTRWRYCTIKSTSLLANVLAADDARSRGASEALMVRDGAVQEGTSSNVFAVIDRRLVTPALRDTILPGITRAAVLELAERDVIDHAEIETLSPAALRSASEIWVTSSIREIFPVTTLDGETVGTGKPGPVWTRMQTALQAMAHD</sequence>
<dbReference type="GO" id="GO:0046656">
    <property type="term" value="P:folic acid biosynthetic process"/>
    <property type="evidence" value="ECO:0007669"/>
    <property type="project" value="UniProtKB-KW"/>
</dbReference>
<evidence type="ECO:0000256" key="9">
    <source>
        <dbReference type="ARBA" id="ARBA00069174"/>
    </source>
</evidence>
<evidence type="ECO:0000256" key="1">
    <source>
        <dbReference type="ARBA" id="ARBA00001933"/>
    </source>
</evidence>
<proteinExistence type="inferred from homology"/>
<reference evidence="13 14" key="2">
    <citation type="journal article" date="2013" name="PLoS ONE">
        <title>INDIGO - INtegrated Data Warehouse of MIcrobial GenOmes with Examples from the Red Sea Extremophiles.</title>
        <authorList>
            <person name="Alam I."/>
            <person name="Antunes A."/>
            <person name="Kamau A.A."/>
            <person name="Ba Alawi W."/>
            <person name="Kalkatawi M."/>
            <person name="Stingl U."/>
            <person name="Bajic V.B."/>
        </authorList>
    </citation>
    <scope>NUCLEOTIDE SEQUENCE [LARGE SCALE GENOMIC DNA]</scope>
    <source>
        <strain evidence="13 14">E1L3A</strain>
    </source>
</reference>
<reference evidence="13 14" key="1">
    <citation type="journal article" date="2011" name="J. Bacteriol.">
        <title>Genome sequence of Salinisphaera shabanensis, a gammaproteobacterium from the harsh, variable environment of the brine-seawater interface of the Shaban Deep in the Red Sea.</title>
        <authorList>
            <person name="Antunes A."/>
            <person name="Alam I."/>
            <person name="Bajic V.B."/>
            <person name="Stingl U."/>
        </authorList>
    </citation>
    <scope>NUCLEOTIDE SEQUENCE [LARGE SCALE GENOMIC DNA]</scope>
    <source>
        <strain evidence="13 14">E1L3A</strain>
    </source>
</reference>
<dbReference type="STRING" id="1033802.SSPSH_003190"/>
<comment type="catalytic activity">
    <reaction evidence="7">
        <text>4-amino-4-deoxychorismate = 4-aminobenzoate + pyruvate + H(+)</text>
        <dbReference type="Rhea" id="RHEA:16201"/>
        <dbReference type="ChEBI" id="CHEBI:15361"/>
        <dbReference type="ChEBI" id="CHEBI:15378"/>
        <dbReference type="ChEBI" id="CHEBI:17836"/>
        <dbReference type="ChEBI" id="CHEBI:58406"/>
        <dbReference type="EC" id="4.1.3.38"/>
    </reaction>
</comment>
<evidence type="ECO:0000256" key="8">
    <source>
        <dbReference type="ARBA" id="ARBA00054027"/>
    </source>
</evidence>
<comment type="similarity">
    <text evidence="2 11">Belongs to the class-IV pyridoxal-phosphate-dependent aminotransferase family.</text>
</comment>
<keyword evidence="14" id="KW-1185">Reference proteome</keyword>
<comment type="function">
    <text evidence="8">Involved in the biosynthesis of p-aminobenzoate (PABA), a precursor of tetrahydrofolate. Converts 4-amino-4-deoxychorismate into 4-aminobenzoate (PABA) and pyruvate.</text>
</comment>